<keyword evidence="14" id="KW-0732">Signal</keyword>
<keyword evidence="6 13" id="KW-1133">Transmembrane helix</keyword>
<gene>
    <name evidence="16" type="ORF">DMN91_011730</name>
</gene>
<evidence type="ECO:0000256" key="6">
    <source>
        <dbReference type="ARBA" id="ARBA00022989"/>
    </source>
</evidence>
<evidence type="ECO:0000256" key="12">
    <source>
        <dbReference type="ARBA" id="ARBA00023303"/>
    </source>
</evidence>
<keyword evidence="11" id="KW-1071">Ligand-gated ion channel</keyword>
<evidence type="ECO:0000256" key="7">
    <source>
        <dbReference type="ARBA" id="ARBA00023065"/>
    </source>
</evidence>
<dbReference type="SUPFAM" id="SSF53850">
    <property type="entry name" value="Periplasmic binding protein-like II"/>
    <property type="match status" value="1"/>
</dbReference>
<evidence type="ECO:0000256" key="10">
    <source>
        <dbReference type="ARBA" id="ARBA00023180"/>
    </source>
</evidence>
<dbReference type="GO" id="GO:0050906">
    <property type="term" value="P:detection of stimulus involved in sensory perception"/>
    <property type="evidence" value="ECO:0007669"/>
    <property type="project" value="UniProtKB-ARBA"/>
</dbReference>
<dbReference type="Proteomes" id="UP000279307">
    <property type="component" value="Chromosome 12"/>
</dbReference>
<evidence type="ECO:0000259" key="15">
    <source>
        <dbReference type="SMART" id="SM00918"/>
    </source>
</evidence>
<feature type="transmembrane region" description="Helical" evidence="13">
    <location>
        <begin position="388"/>
        <end position="412"/>
    </location>
</feature>
<keyword evidence="10" id="KW-0325">Glycoprotein</keyword>
<dbReference type="SMART" id="SM00918">
    <property type="entry name" value="Lig_chan-Glu_bd"/>
    <property type="match status" value="1"/>
</dbReference>
<feature type="transmembrane region" description="Helical" evidence="13">
    <location>
        <begin position="332"/>
        <end position="350"/>
    </location>
</feature>
<dbReference type="OrthoDB" id="8195021at2759"/>
<dbReference type="Pfam" id="PF10613">
    <property type="entry name" value="Lig_chan-Glu_bd"/>
    <property type="match status" value="1"/>
</dbReference>
<keyword evidence="7" id="KW-0406">Ion transport</keyword>
<evidence type="ECO:0000256" key="2">
    <source>
        <dbReference type="ARBA" id="ARBA00008685"/>
    </source>
</evidence>
<sequence length="530" mass="60525">MKYTTARSITTLLFALATEVLAERVDINNYFRLISDVHKYYHTSCVIFADLDTTTLMHTWSREFSRRRVMTMTVTFADLVSGYNKYRDTIVRPLFVVLLDTSEAMSEFAKATRNIKPMSFPAWLVVFLQRPGNPLEKYCRHPAGNVFNVDFSTLMLVKCYDQPILMEWYGVHDNHTGTFKLATWSPSKGLLLRTRKSLVARRCDMFGEKFRVASVRESPFFSVENGGTIGGFLGLLLIELSRAMNFTMEILDPVDAYGSWNQQRNMWTGVIGQLVVGKADIGVSEFTLMPGRMDVVDFTLPLIHSRSRLYFKQPDSTDVHWSGYFQAFSSGIWIMIVTIIITASILLTVMKAKKCFSASLLFENYMRVWGIFCQQSLSEFPNELSMRLAFFSIYVSAFIISSAYSASLISYLTLTTVSLPFSTLEDYIKDGSYKLIITKDSVDYDVIKHMKDPVYLKMNKLLEEKYLPVVLSEGFKQICERKNLGYLVSEASKNAVALPCKVMHIDTGRIDSLAMVLPKDSPYTIFMNYQ</sequence>
<proteinExistence type="inferred from homology"/>
<accession>A0A3L8D683</accession>
<evidence type="ECO:0000256" key="14">
    <source>
        <dbReference type="SAM" id="SignalP"/>
    </source>
</evidence>
<dbReference type="AlphaFoldDB" id="A0A3L8D683"/>
<evidence type="ECO:0000313" key="17">
    <source>
        <dbReference type="Proteomes" id="UP000279307"/>
    </source>
</evidence>
<comment type="caution">
    <text evidence="16">The sequence shown here is derived from an EMBL/GenBank/DDBJ whole genome shotgun (WGS) entry which is preliminary data.</text>
</comment>
<evidence type="ECO:0000256" key="9">
    <source>
        <dbReference type="ARBA" id="ARBA00023170"/>
    </source>
</evidence>
<organism evidence="16 17">
    <name type="scientific">Ooceraea biroi</name>
    <name type="common">Clonal raider ant</name>
    <name type="synonym">Cerapachys biroi</name>
    <dbReference type="NCBI Taxonomy" id="2015173"/>
    <lineage>
        <taxon>Eukaryota</taxon>
        <taxon>Metazoa</taxon>
        <taxon>Ecdysozoa</taxon>
        <taxon>Arthropoda</taxon>
        <taxon>Hexapoda</taxon>
        <taxon>Insecta</taxon>
        <taxon>Pterygota</taxon>
        <taxon>Neoptera</taxon>
        <taxon>Endopterygota</taxon>
        <taxon>Hymenoptera</taxon>
        <taxon>Apocrita</taxon>
        <taxon>Aculeata</taxon>
        <taxon>Formicoidea</taxon>
        <taxon>Formicidae</taxon>
        <taxon>Dorylinae</taxon>
        <taxon>Ooceraea</taxon>
    </lineage>
</organism>
<evidence type="ECO:0000256" key="13">
    <source>
        <dbReference type="SAM" id="Phobius"/>
    </source>
</evidence>
<evidence type="ECO:0000256" key="1">
    <source>
        <dbReference type="ARBA" id="ARBA00004651"/>
    </source>
</evidence>
<evidence type="ECO:0000256" key="4">
    <source>
        <dbReference type="ARBA" id="ARBA00022475"/>
    </source>
</evidence>
<evidence type="ECO:0000256" key="11">
    <source>
        <dbReference type="ARBA" id="ARBA00023286"/>
    </source>
</evidence>
<keyword evidence="5 13" id="KW-0812">Transmembrane</keyword>
<dbReference type="Pfam" id="PF00060">
    <property type="entry name" value="Lig_chan"/>
    <property type="match status" value="1"/>
</dbReference>
<dbReference type="PANTHER" id="PTHR42643">
    <property type="entry name" value="IONOTROPIC RECEPTOR 20A-RELATED"/>
    <property type="match status" value="1"/>
</dbReference>
<comment type="subcellular location">
    <subcellularLocation>
        <location evidence="1">Cell membrane</location>
        <topology evidence="1">Multi-pass membrane protein</topology>
    </subcellularLocation>
</comment>
<dbReference type="InterPro" id="IPR001320">
    <property type="entry name" value="Iontro_rcpt_C"/>
</dbReference>
<feature type="chain" id="PRO_5018110578" description="Ionotropic glutamate receptor L-glutamate and glycine-binding domain-containing protein" evidence="14">
    <location>
        <begin position="23"/>
        <end position="530"/>
    </location>
</feature>
<keyword evidence="12" id="KW-0407">Ion channel</keyword>
<name>A0A3L8D683_OOCBI</name>
<keyword evidence="9" id="KW-0675">Receptor</keyword>
<comment type="similarity">
    <text evidence="2">Belongs to the glutamate-gated ion channel (TC 1.A.10.1) family.</text>
</comment>
<dbReference type="GO" id="GO:0005886">
    <property type="term" value="C:plasma membrane"/>
    <property type="evidence" value="ECO:0007669"/>
    <property type="project" value="UniProtKB-SubCell"/>
</dbReference>
<dbReference type="InterPro" id="IPR019594">
    <property type="entry name" value="Glu/Gly-bd"/>
</dbReference>
<keyword evidence="8 13" id="KW-0472">Membrane</keyword>
<keyword evidence="4" id="KW-1003">Cell membrane</keyword>
<dbReference type="PANTHER" id="PTHR42643:SF30">
    <property type="entry name" value="IONOTROPIC RECEPTOR 40A-RELATED"/>
    <property type="match status" value="1"/>
</dbReference>
<evidence type="ECO:0000256" key="8">
    <source>
        <dbReference type="ARBA" id="ARBA00023136"/>
    </source>
</evidence>
<dbReference type="InterPro" id="IPR052192">
    <property type="entry name" value="Insect_Ionotropic_Sensory_Rcpt"/>
</dbReference>
<feature type="domain" description="Ionotropic glutamate receptor L-glutamate and glycine-binding" evidence="15">
    <location>
        <begin position="219"/>
        <end position="276"/>
    </location>
</feature>
<protein>
    <recommendedName>
        <fullName evidence="15">Ionotropic glutamate receptor L-glutamate and glycine-binding domain-containing protein</fullName>
    </recommendedName>
</protein>
<evidence type="ECO:0000313" key="16">
    <source>
        <dbReference type="EMBL" id="RLU15972.1"/>
    </source>
</evidence>
<dbReference type="Gene3D" id="1.10.287.70">
    <property type="match status" value="1"/>
</dbReference>
<dbReference type="GO" id="GO:0015276">
    <property type="term" value="F:ligand-gated monoatomic ion channel activity"/>
    <property type="evidence" value="ECO:0007669"/>
    <property type="project" value="InterPro"/>
</dbReference>
<keyword evidence="3" id="KW-0813">Transport</keyword>
<evidence type="ECO:0000256" key="5">
    <source>
        <dbReference type="ARBA" id="ARBA00022692"/>
    </source>
</evidence>
<dbReference type="Gene3D" id="3.40.190.10">
    <property type="entry name" value="Periplasmic binding protein-like II"/>
    <property type="match status" value="1"/>
</dbReference>
<feature type="signal peptide" evidence="14">
    <location>
        <begin position="1"/>
        <end position="22"/>
    </location>
</feature>
<reference evidence="16 17" key="1">
    <citation type="journal article" date="2018" name="Genome Res.">
        <title>The genomic architecture and molecular evolution of ant odorant receptors.</title>
        <authorList>
            <person name="McKenzie S.K."/>
            <person name="Kronauer D.J.C."/>
        </authorList>
    </citation>
    <scope>NUCLEOTIDE SEQUENCE [LARGE SCALE GENOMIC DNA]</scope>
    <source>
        <strain evidence="16">Clonal line C1</strain>
    </source>
</reference>
<dbReference type="EMBL" id="QOIP01000012">
    <property type="protein sequence ID" value="RLU15972.1"/>
    <property type="molecule type" value="Genomic_DNA"/>
</dbReference>
<evidence type="ECO:0000256" key="3">
    <source>
        <dbReference type="ARBA" id="ARBA00022448"/>
    </source>
</evidence>